<keyword evidence="2" id="KW-1185">Reference proteome</keyword>
<evidence type="ECO:0000313" key="1">
    <source>
        <dbReference type="EMBL" id="KAH9371710.1"/>
    </source>
</evidence>
<dbReference type="VEuPathDB" id="VectorBase:HLOH_061666"/>
<protein>
    <submittedName>
        <fullName evidence="1">Uncharacterized protein</fullName>
    </submittedName>
</protein>
<proteinExistence type="predicted"/>
<dbReference type="Proteomes" id="UP000821853">
    <property type="component" value="Chromosome 3"/>
</dbReference>
<dbReference type="AlphaFoldDB" id="A0A9J6FZW8"/>
<organism evidence="1 2">
    <name type="scientific">Haemaphysalis longicornis</name>
    <name type="common">Bush tick</name>
    <dbReference type="NCBI Taxonomy" id="44386"/>
    <lineage>
        <taxon>Eukaryota</taxon>
        <taxon>Metazoa</taxon>
        <taxon>Ecdysozoa</taxon>
        <taxon>Arthropoda</taxon>
        <taxon>Chelicerata</taxon>
        <taxon>Arachnida</taxon>
        <taxon>Acari</taxon>
        <taxon>Parasitiformes</taxon>
        <taxon>Ixodida</taxon>
        <taxon>Ixodoidea</taxon>
        <taxon>Ixodidae</taxon>
        <taxon>Haemaphysalinae</taxon>
        <taxon>Haemaphysalis</taxon>
    </lineage>
</organism>
<comment type="caution">
    <text evidence="1">The sequence shown here is derived from an EMBL/GenBank/DDBJ whole genome shotgun (WGS) entry which is preliminary data.</text>
</comment>
<reference evidence="1 2" key="1">
    <citation type="journal article" date="2020" name="Cell">
        <title>Large-Scale Comparative Analyses of Tick Genomes Elucidate Their Genetic Diversity and Vector Capacities.</title>
        <authorList>
            <consortium name="Tick Genome and Microbiome Consortium (TIGMIC)"/>
            <person name="Jia N."/>
            <person name="Wang J."/>
            <person name="Shi W."/>
            <person name="Du L."/>
            <person name="Sun Y."/>
            <person name="Zhan W."/>
            <person name="Jiang J.F."/>
            <person name="Wang Q."/>
            <person name="Zhang B."/>
            <person name="Ji P."/>
            <person name="Bell-Sakyi L."/>
            <person name="Cui X.M."/>
            <person name="Yuan T.T."/>
            <person name="Jiang B.G."/>
            <person name="Yang W.F."/>
            <person name="Lam T.T."/>
            <person name="Chang Q.C."/>
            <person name="Ding S.J."/>
            <person name="Wang X.J."/>
            <person name="Zhu J.G."/>
            <person name="Ruan X.D."/>
            <person name="Zhao L."/>
            <person name="Wei J.T."/>
            <person name="Ye R.Z."/>
            <person name="Que T.C."/>
            <person name="Du C.H."/>
            <person name="Zhou Y.H."/>
            <person name="Cheng J.X."/>
            <person name="Dai P.F."/>
            <person name="Guo W.B."/>
            <person name="Han X.H."/>
            <person name="Huang E.J."/>
            <person name="Li L.F."/>
            <person name="Wei W."/>
            <person name="Gao Y.C."/>
            <person name="Liu J.Z."/>
            <person name="Shao H.Z."/>
            <person name="Wang X."/>
            <person name="Wang C.C."/>
            <person name="Yang T.C."/>
            <person name="Huo Q.B."/>
            <person name="Li W."/>
            <person name="Chen H.Y."/>
            <person name="Chen S.E."/>
            <person name="Zhou L.G."/>
            <person name="Ni X.B."/>
            <person name="Tian J.H."/>
            <person name="Sheng Y."/>
            <person name="Liu T."/>
            <person name="Pan Y.S."/>
            <person name="Xia L.Y."/>
            <person name="Li J."/>
            <person name="Zhao F."/>
            <person name="Cao W.C."/>
        </authorList>
    </citation>
    <scope>NUCLEOTIDE SEQUENCE [LARGE SCALE GENOMIC DNA]</scope>
    <source>
        <strain evidence="1">HaeL-2018</strain>
    </source>
</reference>
<evidence type="ECO:0000313" key="2">
    <source>
        <dbReference type="Proteomes" id="UP000821853"/>
    </source>
</evidence>
<dbReference type="EMBL" id="JABSTR010000005">
    <property type="protein sequence ID" value="KAH9371710.1"/>
    <property type="molecule type" value="Genomic_DNA"/>
</dbReference>
<accession>A0A9J6FZW8</accession>
<sequence>MPRRTYGFRLTIQNQIDICSPCGIEGSGFSLNTGGPATLGATKHGCAKYSVPLKSTRLRLRRRKIYNGAARVALREVISAQELAEQAAKVFFPQTSRPTDTT</sequence>
<gene>
    <name evidence="1" type="ORF">HPB48_011487</name>
</gene>
<name>A0A9J6FZW8_HAELO</name>